<name>A0A086Y762_9RHOB</name>
<dbReference type="InterPro" id="IPR018653">
    <property type="entry name" value="ScfR_C"/>
</dbReference>
<sequence>MTERGEKLIIGARLKRLRRTLGITQAQMAHDLGVSPSYVTLIEANQRPISAKLLLRLSEVYDFAPRDIAGAQDMQLQGEVEAALKDPVFAETVARSEIEDAVNASPGLARALLRLHDLYRSMARASEDSPLSDREKVEMLEQSARPVDEVRSYLQARSNHIDSLDRAAEALAEELPIDRTEPQIVLSERLRERHGFRVRILPHEVMPDHLRLMDPHRKHLNLSERLDQPGRRFQIAVQLARLEYGELIEKEVQAARFSPEAVPLARASLANYFGAALLMPYSRFLRNAETEHYDVELLSQRFGTSYEQVAHRLTTLQRPEARGIPFFFVRMDRAGNVSKRFSAGRFHFSKFGGSCPLWNVHSCFEQPDRVQTQVIGMPDGTAYFSIARTVTRHIGSYSEPAARFAIGLGCDIAYAPRLIYARSLDLTQIRPTPVGVNCYLCERQNCASRAYPPINRPFRFSERERGISSFHFESPHGEEGGS</sequence>
<dbReference type="InterPro" id="IPR050807">
    <property type="entry name" value="TransReg_Diox_bact_type"/>
</dbReference>
<dbReference type="Pfam" id="PF06114">
    <property type="entry name" value="Peptidase_M78"/>
    <property type="match status" value="1"/>
</dbReference>
<evidence type="ECO:0000313" key="6">
    <source>
        <dbReference type="EMBL" id="KFI30112.1"/>
    </source>
</evidence>
<evidence type="ECO:0000256" key="4">
    <source>
        <dbReference type="ARBA" id="ARBA00023163"/>
    </source>
</evidence>
<dbReference type="InterPro" id="IPR026281">
    <property type="entry name" value="HTH_RamB"/>
</dbReference>
<reference evidence="6 7" key="1">
    <citation type="submission" date="2014-03" db="EMBL/GenBank/DDBJ databases">
        <title>Genome of Paenirhodobacter enshiensis DW2-9.</title>
        <authorList>
            <person name="Wang D."/>
            <person name="Wang G."/>
        </authorList>
    </citation>
    <scope>NUCLEOTIDE SEQUENCE [LARGE SCALE GENOMIC DNA]</scope>
    <source>
        <strain evidence="6 7">DW2-9</strain>
    </source>
</reference>
<dbReference type="PIRSF" id="PIRSF019251">
    <property type="entry name" value="Rv0465c"/>
    <property type="match status" value="1"/>
</dbReference>
<feature type="domain" description="HTH cro/C1-type" evidence="5">
    <location>
        <begin position="14"/>
        <end position="68"/>
    </location>
</feature>
<dbReference type="CDD" id="cd00093">
    <property type="entry name" value="HTH_XRE"/>
    <property type="match status" value="1"/>
</dbReference>
<dbReference type="InterPro" id="IPR010359">
    <property type="entry name" value="IrrE_HExxH"/>
</dbReference>
<gene>
    <name evidence="6" type="ORF">CG50_06500</name>
</gene>
<dbReference type="InterPro" id="IPR010982">
    <property type="entry name" value="Lambda_DNA-bd_dom_sf"/>
</dbReference>
<evidence type="ECO:0000259" key="5">
    <source>
        <dbReference type="PROSITE" id="PS50943"/>
    </source>
</evidence>
<dbReference type="PROSITE" id="PS50943">
    <property type="entry name" value="HTH_CROC1"/>
    <property type="match status" value="1"/>
</dbReference>
<dbReference type="RefSeq" id="WP_036634456.1">
    <property type="nucleotide sequence ID" value="NZ_JFZB01000002.1"/>
</dbReference>
<keyword evidence="2" id="KW-0805">Transcription regulation</keyword>
<dbReference type="Gene3D" id="1.10.260.40">
    <property type="entry name" value="lambda repressor-like DNA-binding domains"/>
    <property type="match status" value="1"/>
</dbReference>
<accession>A0A086Y762</accession>
<evidence type="ECO:0000256" key="2">
    <source>
        <dbReference type="ARBA" id="ARBA00023015"/>
    </source>
</evidence>
<comment type="similarity">
    <text evidence="1">Belongs to the short-chain fatty acyl-CoA assimilation regulator (ScfR) family.</text>
</comment>
<dbReference type="GO" id="GO:0003677">
    <property type="term" value="F:DNA binding"/>
    <property type="evidence" value="ECO:0007669"/>
    <property type="project" value="UniProtKB-KW"/>
</dbReference>
<comment type="caution">
    <text evidence="6">The sequence shown here is derived from an EMBL/GenBank/DDBJ whole genome shotgun (WGS) entry which is preliminary data.</text>
</comment>
<dbReference type="PANTHER" id="PTHR46797:SF23">
    <property type="entry name" value="HTH-TYPE TRANSCRIPTIONAL REGULATOR SUTR"/>
    <property type="match status" value="1"/>
</dbReference>
<dbReference type="GO" id="GO:0005829">
    <property type="term" value="C:cytosol"/>
    <property type="evidence" value="ECO:0007669"/>
    <property type="project" value="TreeGrafter"/>
</dbReference>
<keyword evidence="4" id="KW-0804">Transcription</keyword>
<dbReference type="AlphaFoldDB" id="A0A086Y762"/>
<dbReference type="eggNOG" id="COG3800">
    <property type="taxonomic scope" value="Bacteria"/>
</dbReference>
<dbReference type="Pfam" id="PF01381">
    <property type="entry name" value="HTH_3"/>
    <property type="match status" value="1"/>
</dbReference>
<dbReference type="eggNOG" id="COG1476">
    <property type="taxonomic scope" value="Bacteria"/>
</dbReference>
<dbReference type="InterPro" id="IPR001387">
    <property type="entry name" value="Cro/C1-type_HTH"/>
</dbReference>
<dbReference type="EMBL" id="JFZB01000002">
    <property type="protein sequence ID" value="KFI30112.1"/>
    <property type="molecule type" value="Genomic_DNA"/>
</dbReference>
<dbReference type="Proteomes" id="UP000028824">
    <property type="component" value="Unassembled WGS sequence"/>
</dbReference>
<dbReference type="OrthoDB" id="1123084at2"/>
<dbReference type="Pfam" id="PF09856">
    <property type="entry name" value="ScfRs"/>
    <property type="match status" value="1"/>
</dbReference>
<evidence type="ECO:0000313" key="7">
    <source>
        <dbReference type="Proteomes" id="UP000028824"/>
    </source>
</evidence>
<keyword evidence="3 6" id="KW-0238">DNA-binding</keyword>
<dbReference type="PANTHER" id="PTHR46797">
    <property type="entry name" value="HTH-TYPE TRANSCRIPTIONAL REGULATOR"/>
    <property type="match status" value="1"/>
</dbReference>
<dbReference type="SMART" id="SM00530">
    <property type="entry name" value="HTH_XRE"/>
    <property type="match status" value="1"/>
</dbReference>
<dbReference type="SUPFAM" id="SSF47413">
    <property type="entry name" value="lambda repressor-like DNA-binding domains"/>
    <property type="match status" value="1"/>
</dbReference>
<protein>
    <submittedName>
        <fullName evidence="6">DNA-binding protein</fullName>
    </submittedName>
</protein>
<dbReference type="GO" id="GO:0003700">
    <property type="term" value="F:DNA-binding transcription factor activity"/>
    <property type="evidence" value="ECO:0007669"/>
    <property type="project" value="TreeGrafter"/>
</dbReference>
<proteinExistence type="inferred from homology"/>
<organism evidence="6 7">
    <name type="scientific">Paenirhodobacter enshiensis</name>
    <dbReference type="NCBI Taxonomy" id="1105367"/>
    <lineage>
        <taxon>Bacteria</taxon>
        <taxon>Pseudomonadati</taxon>
        <taxon>Pseudomonadota</taxon>
        <taxon>Alphaproteobacteria</taxon>
        <taxon>Rhodobacterales</taxon>
        <taxon>Rhodobacter group</taxon>
        <taxon>Paenirhodobacter</taxon>
    </lineage>
</organism>
<dbReference type="STRING" id="1105367.CG50_06500"/>
<evidence type="ECO:0000256" key="3">
    <source>
        <dbReference type="ARBA" id="ARBA00023125"/>
    </source>
</evidence>
<keyword evidence="7" id="KW-1185">Reference proteome</keyword>
<evidence type="ECO:0000256" key="1">
    <source>
        <dbReference type="ARBA" id="ARBA00007227"/>
    </source>
</evidence>